<evidence type="ECO:0000313" key="3">
    <source>
        <dbReference type="Proteomes" id="UP000694410"/>
    </source>
</evidence>
<feature type="region of interest" description="Disordered" evidence="1">
    <location>
        <begin position="87"/>
        <end position="106"/>
    </location>
</feature>
<dbReference type="Proteomes" id="UP000694410">
    <property type="component" value="Unplaced"/>
</dbReference>
<organism evidence="2 3">
    <name type="scientific">Cyanistes caeruleus</name>
    <name type="common">Eurasian blue tit</name>
    <name type="synonym">Parus caeruleus</name>
    <dbReference type="NCBI Taxonomy" id="156563"/>
    <lineage>
        <taxon>Eukaryota</taxon>
        <taxon>Metazoa</taxon>
        <taxon>Chordata</taxon>
        <taxon>Craniata</taxon>
        <taxon>Vertebrata</taxon>
        <taxon>Euteleostomi</taxon>
        <taxon>Archelosauria</taxon>
        <taxon>Archosauria</taxon>
        <taxon>Dinosauria</taxon>
        <taxon>Saurischia</taxon>
        <taxon>Theropoda</taxon>
        <taxon>Coelurosauria</taxon>
        <taxon>Aves</taxon>
        <taxon>Neognathae</taxon>
        <taxon>Neoaves</taxon>
        <taxon>Telluraves</taxon>
        <taxon>Australaves</taxon>
        <taxon>Passeriformes</taxon>
        <taxon>Paridae</taxon>
        <taxon>Cyanistes</taxon>
    </lineage>
</organism>
<dbReference type="Ensembl" id="ENSCCET00000011409.1">
    <property type="protein sequence ID" value="ENSCCEP00000007072.1"/>
    <property type="gene ID" value="ENSCCEG00000007484.1"/>
</dbReference>
<name>A0A8C0UG70_CYACU</name>
<sequence>PEWQPLCADVPEPHWGVRNLTGVPGASLGCQEPYWGARSLTGVSGASLGCQEPQWGVRSLTGVPGTSLGCQEPPYAQSLVVWGSLSAQDTPGPVLQPPRASTSGLC</sequence>
<evidence type="ECO:0000313" key="2">
    <source>
        <dbReference type="Ensembl" id="ENSCCEP00000007072.1"/>
    </source>
</evidence>
<proteinExistence type="predicted"/>
<dbReference type="AlphaFoldDB" id="A0A8C0UG70"/>
<accession>A0A8C0UG70</accession>
<reference evidence="2" key="1">
    <citation type="submission" date="2025-08" db="UniProtKB">
        <authorList>
            <consortium name="Ensembl"/>
        </authorList>
    </citation>
    <scope>IDENTIFICATION</scope>
</reference>
<evidence type="ECO:0000256" key="1">
    <source>
        <dbReference type="SAM" id="MobiDB-lite"/>
    </source>
</evidence>
<reference evidence="2" key="2">
    <citation type="submission" date="2025-09" db="UniProtKB">
        <authorList>
            <consortium name="Ensembl"/>
        </authorList>
    </citation>
    <scope>IDENTIFICATION</scope>
</reference>
<protein>
    <submittedName>
        <fullName evidence="2">Uncharacterized protein</fullName>
    </submittedName>
</protein>
<keyword evidence="3" id="KW-1185">Reference proteome</keyword>